<evidence type="ECO:0000313" key="2">
    <source>
        <dbReference type="Proteomes" id="UP000290365"/>
    </source>
</evidence>
<dbReference type="RefSeq" id="WP_129893096.1">
    <property type="nucleotide sequence ID" value="NZ_CP035758.1"/>
</dbReference>
<accession>A0A4P6K3G9</accession>
<gene>
    <name evidence="1" type="ORF">EPA93_41085</name>
</gene>
<organism evidence="1 2">
    <name type="scientific">Ktedonosporobacter rubrisoli</name>
    <dbReference type="NCBI Taxonomy" id="2509675"/>
    <lineage>
        <taxon>Bacteria</taxon>
        <taxon>Bacillati</taxon>
        <taxon>Chloroflexota</taxon>
        <taxon>Ktedonobacteria</taxon>
        <taxon>Ktedonobacterales</taxon>
        <taxon>Ktedonosporobacteraceae</taxon>
        <taxon>Ktedonosporobacter</taxon>
    </lineage>
</organism>
<proteinExistence type="predicted"/>
<dbReference type="AlphaFoldDB" id="A0A4P6K3G9"/>
<sequence>MYRSIKKPYLLASTLLFVLGITVILFLALAFSLPFSQEPAHIPMTPTPTSTLIQIQGDLSSSR</sequence>
<evidence type="ECO:0000313" key="1">
    <source>
        <dbReference type="EMBL" id="QBD82036.1"/>
    </source>
</evidence>
<reference evidence="1 2" key="1">
    <citation type="submission" date="2019-01" db="EMBL/GenBank/DDBJ databases">
        <title>Ktedonosporobacter rubrisoli SCAWS-G2.</title>
        <authorList>
            <person name="Huang Y."/>
            <person name="Yan B."/>
        </authorList>
    </citation>
    <scope>NUCLEOTIDE SEQUENCE [LARGE SCALE GENOMIC DNA]</scope>
    <source>
        <strain evidence="1 2">SCAWS-G2</strain>
    </source>
</reference>
<dbReference type="KEGG" id="kbs:EPA93_41085"/>
<name>A0A4P6K3G9_KTERU</name>
<keyword evidence="2" id="KW-1185">Reference proteome</keyword>
<dbReference type="Proteomes" id="UP000290365">
    <property type="component" value="Chromosome"/>
</dbReference>
<protein>
    <submittedName>
        <fullName evidence="1">Uncharacterized protein</fullName>
    </submittedName>
</protein>
<dbReference type="EMBL" id="CP035758">
    <property type="protein sequence ID" value="QBD82036.1"/>
    <property type="molecule type" value="Genomic_DNA"/>
</dbReference>